<feature type="transmembrane region" description="Helical" evidence="8">
    <location>
        <begin position="271"/>
        <end position="290"/>
    </location>
</feature>
<dbReference type="GO" id="GO:0036380">
    <property type="term" value="F:UDP-N-acetylglucosamine-undecaprenyl-phosphate N-acetylglucosaminephosphotransferase activity"/>
    <property type="evidence" value="ECO:0007669"/>
    <property type="project" value="UniProtKB-EC"/>
</dbReference>
<name>A0A6M4HDU8_9PROT</name>
<reference evidence="9 10" key="1">
    <citation type="submission" date="2020-04" db="EMBL/GenBank/DDBJ databases">
        <title>Usitatibacter rugosus gen. nov., sp. nov. and Usitatibacter palustris sp. nov., novel members of Usitatibacteraceae fam. nov. within the order Nitrosomonadales isolated from soil.</title>
        <authorList>
            <person name="Huber K.J."/>
            <person name="Neumann-Schaal M."/>
            <person name="Geppert A."/>
            <person name="Luckner M."/>
            <person name="Wanner G."/>
            <person name="Overmann J."/>
        </authorList>
    </citation>
    <scope>NUCLEOTIDE SEQUENCE [LARGE SCALE GENOMIC DNA]</scope>
    <source>
        <strain evidence="9 10">Swamp67</strain>
    </source>
</reference>
<gene>
    <name evidence="9" type="primary">tagO</name>
    <name evidence="9" type="ORF">DSM104440_03755</name>
</gene>
<comment type="subcellular location">
    <subcellularLocation>
        <location evidence="1">Cell membrane</location>
        <topology evidence="1">Multi-pass membrane protein</topology>
    </subcellularLocation>
</comment>
<keyword evidence="2" id="KW-1003">Cell membrane</keyword>
<organism evidence="9 10">
    <name type="scientific">Usitatibacter palustris</name>
    <dbReference type="NCBI Taxonomy" id="2732487"/>
    <lineage>
        <taxon>Bacteria</taxon>
        <taxon>Pseudomonadati</taxon>
        <taxon>Pseudomonadota</taxon>
        <taxon>Betaproteobacteria</taxon>
        <taxon>Nitrosomonadales</taxon>
        <taxon>Usitatibacteraceae</taxon>
        <taxon>Usitatibacter</taxon>
    </lineage>
</organism>
<keyword evidence="5 8" id="KW-1133">Transmembrane helix</keyword>
<dbReference type="RefSeq" id="WP_171165439.1">
    <property type="nucleotide sequence ID" value="NZ_CP053073.1"/>
</dbReference>
<dbReference type="Pfam" id="PF00953">
    <property type="entry name" value="Glycos_transf_4"/>
    <property type="match status" value="1"/>
</dbReference>
<protein>
    <submittedName>
        <fullName evidence="9">Putative undecaprenyl-phosphate N-acetylglucosaminyl 1-phosphate transferase</fullName>
        <ecNumber evidence="9">2.7.8.33</ecNumber>
    </submittedName>
</protein>
<evidence type="ECO:0000313" key="9">
    <source>
        <dbReference type="EMBL" id="QJR16918.1"/>
    </source>
</evidence>
<evidence type="ECO:0000256" key="3">
    <source>
        <dbReference type="ARBA" id="ARBA00022679"/>
    </source>
</evidence>
<feature type="transmembrane region" description="Helical" evidence="8">
    <location>
        <begin position="221"/>
        <end position="240"/>
    </location>
</feature>
<feature type="binding site" evidence="7">
    <location>
        <position position="136"/>
    </location>
    <ligand>
        <name>Mg(2+)</name>
        <dbReference type="ChEBI" id="CHEBI:18420"/>
    </ligand>
</feature>
<dbReference type="InParanoid" id="A0A6M4HDU8"/>
<keyword evidence="6 8" id="KW-0472">Membrane</keyword>
<keyword evidence="7" id="KW-0479">Metal-binding</keyword>
<sequence>MSATWVIAVVGPALVAIMAIAILRRTALAERISDRPNARSLHSTPTPRLGGLGMAVAVLPVAMACADSLTGTLLVCAAALVLVSFADDLRSLPILVRLSAHFAAAAVAVWTIAPAIPVALAALAVIAIVWCANLYNFMDGADGLAGGMTAIGFGALAWAAHGAGAESLALVCGAIACAAAGFLVFNFPPARVFMGDAGSVPLGFLAGAFGLYGWSIAAWPAWFAAVVFAPFIADATVTIARRALRRERIWEAHRSHYYQRLVLSGWSPRRLALSAWALMLACALAAAVALRAGEMVQCAIILGLLVAFAIAFVAIDVRLARGRVSNNNNSHRMP</sequence>
<dbReference type="GO" id="GO:0071555">
    <property type="term" value="P:cell wall organization"/>
    <property type="evidence" value="ECO:0007669"/>
    <property type="project" value="TreeGrafter"/>
</dbReference>
<dbReference type="GO" id="GO:0046872">
    <property type="term" value="F:metal ion binding"/>
    <property type="evidence" value="ECO:0007669"/>
    <property type="project" value="UniProtKB-KW"/>
</dbReference>
<dbReference type="PANTHER" id="PTHR22926">
    <property type="entry name" value="PHOSPHO-N-ACETYLMURAMOYL-PENTAPEPTIDE-TRANSFERASE"/>
    <property type="match status" value="1"/>
</dbReference>
<dbReference type="GO" id="GO:0009103">
    <property type="term" value="P:lipopolysaccharide biosynthetic process"/>
    <property type="evidence" value="ECO:0007669"/>
    <property type="project" value="TreeGrafter"/>
</dbReference>
<feature type="transmembrane region" description="Helical" evidence="8">
    <location>
        <begin position="296"/>
        <end position="315"/>
    </location>
</feature>
<dbReference type="InterPro" id="IPR000715">
    <property type="entry name" value="Glycosyl_transferase_4"/>
</dbReference>
<feature type="binding site" evidence="7">
    <location>
        <position position="196"/>
    </location>
    <ligand>
        <name>Mg(2+)</name>
        <dbReference type="ChEBI" id="CHEBI:18420"/>
    </ligand>
</feature>
<evidence type="ECO:0000256" key="7">
    <source>
        <dbReference type="PIRSR" id="PIRSR600715-1"/>
    </source>
</evidence>
<dbReference type="EMBL" id="CP053073">
    <property type="protein sequence ID" value="QJR16918.1"/>
    <property type="molecule type" value="Genomic_DNA"/>
</dbReference>
<comment type="cofactor">
    <cofactor evidence="7">
        <name>Mg(2+)</name>
        <dbReference type="ChEBI" id="CHEBI:18420"/>
    </cofactor>
</comment>
<dbReference type="EC" id="2.7.8.33" evidence="9"/>
<evidence type="ECO:0000256" key="5">
    <source>
        <dbReference type="ARBA" id="ARBA00022989"/>
    </source>
</evidence>
<feature type="transmembrane region" description="Helical" evidence="8">
    <location>
        <begin position="144"/>
        <end position="161"/>
    </location>
</feature>
<feature type="transmembrane region" description="Helical" evidence="8">
    <location>
        <begin position="53"/>
        <end position="82"/>
    </location>
</feature>
<dbReference type="KEGG" id="upl:DSM104440_03755"/>
<dbReference type="CDD" id="cd06854">
    <property type="entry name" value="GT_WbpL_WbcO_like"/>
    <property type="match status" value="1"/>
</dbReference>
<accession>A0A6M4HDU8</accession>
<evidence type="ECO:0000256" key="6">
    <source>
        <dbReference type="ARBA" id="ARBA00023136"/>
    </source>
</evidence>
<evidence type="ECO:0000256" key="8">
    <source>
        <dbReference type="SAM" id="Phobius"/>
    </source>
</evidence>
<feature type="transmembrane region" description="Helical" evidence="8">
    <location>
        <begin position="167"/>
        <end position="185"/>
    </location>
</feature>
<dbReference type="GO" id="GO:0044038">
    <property type="term" value="P:cell wall macromolecule biosynthetic process"/>
    <property type="evidence" value="ECO:0007669"/>
    <property type="project" value="TreeGrafter"/>
</dbReference>
<proteinExistence type="predicted"/>
<dbReference type="Proteomes" id="UP000503096">
    <property type="component" value="Chromosome"/>
</dbReference>
<evidence type="ECO:0000256" key="2">
    <source>
        <dbReference type="ARBA" id="ARBA00022475"/>
    </source>
</evidence>
<dbReference type="PANTHER" id="PTHR22926:SF3">
    <property type="entry name" value="UNDECAPRENYL-PHOSPHATE ALPHA-N-ACETYLGLUCOSAMINYL 1-PHOSPHATE TRANSFERASE"/>
    <property type="match status" value="1"/>
</dbReference>
<keyword evidence="4 8" id="KW-0812">Transmembrane</keyword>
<evidence type="ECO:0000256" key="1">
    <source>
        <dbReference type="ARBA" id="ARBA00004651"/>
    </source>
</evidence>
<evidence type="ECO:0000313" key="10">
    <source>
        <dbReference type="Proteomes" id="UP000503096"/>
    </source>
</evidence>
<keyword evidence="10" id="KW-1185">Reference proteome</keyword>
<keyword evidence="3 9" id="KW-0808">Transferase</keyword>
<dbReference type="GO" id="GO:0005886">
    <property type="term" value="C:plasma membrane"/>
    <property type="evidence" value="ECO:0007669"/>
    <property type="project" value="UniProtKB-SubCell"/>
</dbReference>
<keyword evidence="7" id="KW-0460">Magnesium</keyword>
<dbReference type="AlphaFoldDB" id="A0A6M4HDU8"/>
<evidence type="ECO:0000256" key="4">
    <source>
        <dbReference type="ARBA" id="ARBA00022692"/>
    </source>
</evidence>